<dbReference type="OrthoDB" id="424402at2759"/>
<dbReference type="GeneID" id="110979405"/>
<dbReference type="SUPFAM" id="SSF82704">
    <property type="entry name" value="AlbA-like"/>
    <property type="match status" value="1"/>
</dbReference>
<evidence type="ECO:0000259" key="5">
    <source>
        <dbReference type="Pfam" id="PF01918"/>
    </source>
</evidence>
<dbReference type="GO" id="GO:0005634">
    <property type="term" value="C:nucleus"/>
    <property type="evidence" value="ECO:0007669"/>
    <property type="project" value="UniProtKB-SubCell"/>
</dbReference>
<evidence type="ECO:0000313" key="7">
    <source>
        <dbReference type="RefSeq" id="XP_022090862.1"/>
    </source>
</evidence>
<feature type="compositionally biased region" description="Polar residues" evidence="4">
    <location>
        <begin position="209"/>
        <end position="219"/>
    </location>
</feature>
<proteinExistence type="inferred from homology"/>
<dbReference type="Proteomes" id="UP000694845">
    <property type="component" value="Unplaced"/>
</dbReference>
<dbReference type="KEGG" id="aplc:110979405"/>
<comment type="similarity">
    <text evidence="2">Belongs to the histone-like Alba family.</text>
</comment>
<dbReference type="RefSeq" id="XP_022090862.1">
    <property type="nucleotide sequence ID" value="XM_022235170.1"/>
</dbReference>
<evidence type="ECO:0000256" key="2">
    <source>
        <dbReference type="ARBA" id="ARBA00008018"/>
    </source>
</evidence>
<dbReference type="GO" id="GO:0003723">
    <property type="term" value="F:RNA binding"/>
    <property type="evidence" value="ECO:0007669"/>
    <property type="project" value="TreeGrafter"/>
</dbReference>
<dbReference type="PANTHER" id="PTHR13516:SF4">
    <property type="entry name" value="FI09323P"/>
    <property type="match status" value="1"/>
</dbReference>
<dbReference type="AlphaFoldDB" id="A0A8B7YE60"/>
<dbReference type="InterPro" id="IPR036882">
    <property type="entry name" value="Alba-like_dom_sf"/>
</dbReference>
<keyword evidence="3" id="KW-0539">Nucleus</keyword>
<feature type="domain" description="DNA/RNA-binding protein Alba-like" evidence="5">
    <location>
        <begin position="69"/>
        <end position="131"/>
    </location>
</feature>
<feature type="compositionally biased region" description="Basic residues" evidence="4">
    <location>
        <begin position="234"/>
        <end position="244"/>
    </location>
</feature>
<evidence type="ECO:0000256" key="3">
    <source>
        <dbReference type="ARBA" id="ARBA00023242"/>
    </source>
</evidence>
<evidence type="ECO:0000256" key="4">
    <source>
        <dbReference type="SAM" id="MobiDB-lite"/>
    </source>
</evidence>
<reference evidence="7" key="1">
    <citation type="submission" date="2025-08" db="UniProtKB">
        <authorList>
            <consortium name="RefSeq"/>
        </authorList>
    </citation>
    <scope>IDENTIFICATION</scope>
</reference>
<evidence type="ECO:0000313" key="6">
    <source>
        <dbReference type="Proteomes" id="UP000694845"/>
    </source>
</evidence>
<dbReference type="OMA" id="KDESTRH"/>
<keyword evidence="6" id="KW-1185">Reference proteome</keyword>
<accession>A0A8B7YE60</accession>
<dbReference type="GO" id="GO:0000172">
    <property type="term" value="C:ribonuclease MRP complex"/>
    <property type="evidence" value="ECO:0007669"/>
    <property type="project" value="TreeGrafter"/>
</dbReference>
<feature type="compositionally biased region" description="Basic and acidic residues" evidence="4">
    <location>
        <begin position="220"/>
        <end position="233"/>
    </location>
</feature>
<comment type="subcellular location">
    <subcellularLocation>
        <location evidence="1">Nucleus</location>
    </subcellularLocation>
</comment>
<protein>
    <submittedName>
        <fullName evidence="7">Ribonuclease P protein subunit p25-like protein</fullName>
    </submittedName>
</protein>
<dbReference type="PANTHER" id="PTHR13516">
    <property type="entry name" value="RIBONUCLEASE P SUBUNIT P25"/>
    <property type="match status" value="1"/>
</dbReference>
<dbReference type="Gene3D" id="3.30.110.20">
    <property type="entry name" value="Alba-like domain"/>
    <property type="match status" value="1"/>
</dbReference>
<dbReference type="InterPro" id="IPR051958">
    <property type="entry name" value="Alba-like_NAB"/>
</dbReference>
<feature type="region of interest" description="Disordered" evidence="4">
    <location>
        <begin position="179"/>
        <end position="255"/>
    </location>
</feature>
<organism evidence="6 7">
    <name type="scientific">Acanthaster planci</name>
    <name type="common">Crown-of-thorns starfish</name>
    <dbReference type="NCBI Taxonomy" id="133434"/>
    <lineage>
        <taxon>Eukaryota</taxon>
        <taxon>Metazoa</taxon>
        <taxon>Echinodermata</taxon>
        <taxon>Eleutherozoa</taxon>
        <taxon>Asterozoa</taxon>
        <taxon>Asteroidea</taxon>
        <taxon>Valvatacea</taxon>
        <taxon>Valvatida</taxon>
        <taxon>Acanthasteridae</taxon>
        <taxon>Acanthaster</taxon>
    </lineage>
</organism>
<gene>
    <name evidence="7" type="primary">LOC110979405</name>
</gene>
<dbReference type="InterPro" id="IPR002775">
    <property type="entry name" value="DNA/RNA-bd_Alba-like"/>
</dbReference>
<dbReference type="GO" id="GO:0001682">
    <property type="term" value="P:tRNA 5'-leader removal"/>
    <property type="evidence" value="ECO:0007669"/>
    <property type="project" value="TreeGrafter"/>
</dbReference>
<dbReference type="Pfam" id="PF01918">
    <property type="entry name" value="Alba"/>
    <property type="match status" value="1"/>
</dbReference>
<sequence>MRASLIPALHLLLRMTTMDHYEREETVVAEGGIAMHQFQPEEGETVEVPKDQEDRLFSSLGLDLTGVTTMRVKNGSKVRNLLGFAFKKIKDESTRHIIFAGSGPAISKTITCVEIVKRNMKTLHQVTKIYHKRIAEFWNPKEEGLDRLKVTRHIPAIAILLSKEALDASEPGYQAPGCFSNLWTDPTQEKGTNKSQSRKRANADKSRPTRTSYQLGSASDRSRSTPDSREGKAAARKPSKKKKTNAQPKKDDTKK</sequence>
<name>A0A8B7YE60_ACAPL</name>
<evidence type="ECO:0000256" key="1">
    <source>
        <dbReference type="ARBA" id="ARBA00004123"/>
    </source>
</evidence>